<reference evidence="8 9" key="1">
    <citation type="submission" date="2017-09" db="EMBL/GenBank/DDBJ databases">
        <title>Bloom of a denitrifying methanotroph, Candidatus Methylomirabilis limnetica, in a deep stratified lake.</title>
        <authorList>
            <person name="Graf J.S."/>
            <person name="Marchant H.K."/>
            <person name="Tienken D."/>
            <person name="Hach P.F."/>
            <person name="Brand A."/>
            <person name="Schubert C.J."/>
            <person name="Kuypers M.M."/>
            <person name="Milucka J."/>
        </authorList>
    </citation>
    <scope>NUCLEOTIDE SEQUENCE [LARGE SCALE GENOMIC DNA]</scope>
    <source>
        <strain evidence="8 9">Zug</strain>
    </source>
</reference>
<evidence type="ECO:0000256" key="2">
    <source>
        <dbReference type="ARBA" id="ARBA00022692"/>
    </source>
</evidence>
<dbReference type="OrthoDB" id="1684941at2"/>
<accession>A0A2T4U108</accession>
<keyword evidence="2 6" id="KW-0812">Transmembrane</keyword>
<dbReference type="EMBL" id="NVQC01000009">
    <property type="protein sequence ID" value="PTL37036.1"/>
    <property type="molecule type" value="Genomic_DNA"/>
</dbReference>
<protein>
    <recommendedName>
        <fullName evidence="7">Lipopolysaccharide assembly protein A domain-containing protein</fullName>
    </recommendedName>
</protein>
<evidence type="ECO:0000256" key="3">
    <source>
        <dbReference type="ARBA" id="ARBA00022989"/>
    </source>
</evidence>
<keyword evidence="9" id="KW-1185">Reference proteome</keyword>
<keyword evidence="3 6" id="KW-1133">Transmembrane helix</keyword>
<dbReference type="GO" id="GO:0005886">
    <property type="term" value="C:plasma membrane"/>
    <property type="evidence" value="ECO:0007669"/>
    <property type="project" value="InterPro"/>
</dbReference>
<proteinExistence type="predicted"/>
<evidence type="ECO:0000256" key="4">
    <source>
        <dbReference type="ARBA" id="ARBA00023136"/>
    </source>
</evidence>
<sequence length="99" mass="11188">MNQFSLIGFLILAVVIATFSIQNSGEAIVTFIWWQFQGSLVVVILISTALGAIMAIFLSLPGTFRLRMRLREQTQRIAELEQQLQERETTHTSDMSGTR</sequence>
<dbReference type="PANTHER" id="PTHR41335:SF1">
    <property type="entry name" value="MEMBRANE PROTEIN"/>
    <property type="match status" value="1"/>
</dbReference>
<evidence type="ECO:0000256" key="1">
    <source>
        <dbReference type="ARBA" id="ARBA00022475"/>
    </source>
</evidence>
<dbReference type="Proteomes" id="UP000241436">
    <property type="component" value="Unassembled WGS sequence"/>
</dbReference>
<name>A0A2T4U108_9BACT</name>
<keyword evidence="4 6" id="KW-0472">Membrane</keyword>
<dbReference type="RefSeq" id="WP_107561198.1">
    <property type="nucleotide sequence ID" value="NZ_NVQC01000009.1"/>
</dbReference>
<gene>
    <name evidence="8" type="ORF">CLG94_01870</name>
</gene>
<comment type="caution">
    <text evidence="8">The sequence shown here is derived from an EMBL/GenBank/DDBJ whole genome shotgun (WGS) entry which is preliminary data.</text>
</comment>
<evidence type="ECO:0000313" key="8">
    <source>
        <dbReference type="EMBL" id="PTL37036.1"/>
    </source>
</evidence>
<evidence type="ECO:0000256" key="5">
    <source>
        <dbReference type="SAM" id="Coils"/>
    </source>
</evidence>
<evidence type="ECO:0000259" key="7">
    <source>
        <dbReference type="Pfam" id="PF06305"/>
    </source>
</evidence>
<organism evidence="8 9">
    <name type="scientific">Candidatus Methylomirabilis limnetica</name>
    <dbReference type="NCBI Taxonomy" id="2033718"/>
    <lineage>
        <taxon>Bacteria</taxon>
        <taxon>Candidatus Methylomirabilota</taxon>
        <taxon>Candidatus Methylomirabilia</taxon>
        <taxon>Candidatus Methylomirabilales</taxon>
        <taxon>Candidatus Methylomirabilaceae</taxon>
        <taxon>Candidatus Methylomirabilis</taxon>
    </lineage>
</organism>
<evidence type="ECO:0000256" key="6">
    <source>
        <dbReference type="SAM" id="Phobius"/>
    </source>
</evidence>
<keyword evidence="1" id="KW-1003">Cell membrane</keyword>
<dbReference type="Pfam" id="PF06305">
    <property type="entry name" value="LapA_dom"/>
    <property type="match status" value="1"/>
</dbReference>
<dbReference type="PANTHER" id="PTHR41335">
    <property type="entry name" value="MEMBRANE PROTEIN-RELATED"/>
    <property type="match status" value="1"/>
</dbReference>
<dbReference type="InterPro" id="IPR010445">
    <property type="entry name" value="LapA_dom"/>
</dbReference>
<feature type="domain" description="Lipopolysaccharide assembly protein A" evidence="7">
    <location>
        <begin position="22"/>
        <end position="85"/>
    </location>
</feature>
<feature type="coiled-coil region" evidence="5">
    <location>
        <begin position="63"/>
        <end position="90"/>
    </location>
</feature>
<keyword evidence="5" id="KW-0175">Coiled coil</keyword>
<dbReference type="AlphaFoldDB" id="A0A2T4U108"/>
<reference evidence="9" key="2">
    <citation type="journal article" date="2018" name="Environ. Microbiol.">
        <title>Bloom of a denitrifying methanotroph, 'Candidatus Methylomirabilis limnetica', in a deep stratified lake.</title>
        <authorList>
            <person name="Graf J.S."/>
            <person name="Mayr M.J."/>
            <person name="Marchant H.K."/>
            <person name="Tienken D."/>
            <person name="Hach P.F."/>
            <person name="Brand A."/>
            <person name="Schubert C.J."/>
            <person name="Kuypers M.M."/>
            <person name="Milucka J."/>
        </authorList>
    </citation>
    <scope>NUCLEOTIDE SEQUENCE [LARGE SCALE GENOMIC DNA]</scope>
    <source>
        <strain evidence="9">Zug</strain>
    </source>
</reference>
<evidence type="ECO:0000313" key="9">
    <source>
        <dbReference type="Proteomes" id="UP000241436"/>
    </source>
</evidence>
<feature type="transmembrane region" description="Helical" evidence="6">
    <location>
        <begin position="37"/>
        <end position="60"/>
    </location>
</feature>